<dbReference type="Proteomes" id="UP000017836">
    <property type="component" value="Unassembled WGS sequence"/>
</dbReference>
<gene>
    <name evidence="1" type="ORF">AMTR_s00012p00136550</name>
</gene>
<accession>W1PCZ3</accession>
<reference evidence="2" key="1">
    <citation type="journal article" date="2013" name="Science">
        <title>The Amborella genome and the evolution of flowering plants.</title>
        <authorList>
            <consortium name="Amborella Genome Project"/>
        </authorList>
    </citation>
    <scope>NUCLEOTIDE SEQUENCE [LARGE SCALE GENOMIC DNA]</scope>
</reference>
<name>W1PCZ3_AMBTC</name>
<protein>
    <submittedName>
        <fullName evidence="1">Uncharacterized protein</fullName>
    </submittedName>
</protein>
<dbReference type="AlphaFoldDB" id="W1PCZ3"/>
<dbReference type="Gramene" id="ERN07782">
    <property type="protein sequence ID" value="ERN07782"/>
    <property type="gene ID" value="AMTR_s00012p00136550"/>
</dbReference>
<keyword evidence="2" id="KW-1185">Reference proteome</keyword>
<evidence type="ECO:0000313" key="1">
    <source>
        <dbReference type="EMBL" id="ERN07782.1"/>
    </source>
</evidence>
<sequence>MGKGASKEEGSEPRCSCKRIGLHSNLYDYIHEKNLRRILNNASSRGHNFPFGNGFQSSMTPKQIRLVAKAPEALQVVQSLIEEVKEAIAMVVDPDQHRKN</sequence>
<evidence type="ECO:0000313" key="2">
    <source>
        <dbReference type="Proteomes" id="UP000017836"/>
    </source>
</evidence>
<proteinExistence type="predicted"/>
<dbReference type="EMBL" id="KI393609">
    <property type="protein sequence ID" value="ERN07782.1"/>
    <property type="molecule type" value="Genomic_DNA"/>
</dbReference>
<organism evidence="1 2">
    <name type="scientific">Amborella trichopoda</name>
    <dbReference type="NCBI Taxonomy" id="13333"/>
    <lineage>
        <taxon>Eukaryota</taxon>
        <taxon>Viridiplantae</taxon>
        <taxon>Streptophyta</taxon>
        <taxon>Embryophyta</taxon>
        <taxon>Tracheophyta</taxon>
        <taxon>Spermatophyta</taxon>
        <taxon>Magnoliopsida</taxon>
        <taxon>Amborellales</taxon>
        <taxon>Amborellaceae</taxon>
        <taxon>Amborella</taxon>
    </lineage>
</organism>
<dbReference type="HOGENOM" id="CLU_2309816_0_0_1"/>